<evidence type="ECO:0000256" key="2">
    <source>
        <dbReference type="ARBA" id="ARBA00009034"/>
    </source>
</evidence>
<dbReference type="SUPFAM" id="SSF56994">
    <property type="entry name" value="Insulin-like"/>
    <property type="match status" value="1"/>
</dbReference>
<evidence type="ECO:0000256" key="4">
    <source>
        <dbReference type="ARBA" id="ARBA00022729"/>
    </source>
</evidence>
<dbReference type="InterPro" id="IPR036438">
    <property type="entry name" value="Insulin-like_sf"/>
</dbReference>
<sequence>MYFKNIFMITLLLLASITIVSSKRYCGSQLTNFVAKTCGFAGEPTPCLKNNAENDLDELCCKNSCTINDVKRQCCWTKSCLDRCYPGKKYNSGQVW</sequence>
<evidence type="ECO:0000256" key="1">
    <source>
        <dbReference type="ARBA" id="ARBA00004613"/>
    </source>
</evidence>
<organism evidence="7 8">
    <name type="scientific">Strongyloides papillosus</name>
    <name type="common">Intestinal threadworm</name>
    <dbReference type="NCBI Taxonomy" id="174720"/>
    <lineage>
        <taxon>Eukaryota</taxon>
        <taxon>Metazoa</taxon>
        <taxon>Ecdysozoa</taxon>
        <taxon>Nematoda</taxon>
        <taxon>Chromadorea</taxon>
        <taxon>Rhabditida</taxon>
        <taxon>Tylenchina</taxon>
        <taxon>Panagrolaimomorpha</taxon>
        <taxon>Strongyloidoidea</taxon>
        <taxon>Strongyloididae</taxon>
        <taxon>Strongyloides</taxon>
    </lineage>
</organism>
<dbReference type="AlphaFoldDB" id="A0A0N5CD51"/>
<evidence type="ECO:0000313" key="7">
    <source>
        <dbReference type="Proteomes" id="UP000046392"/>
    </source>
</evidence>
<dbReference type="GO" id="GO:0005576">
    <property type="term" value="C:extracellular region"/>
    <property type="evidence" value="ECO:0007669"/>
    <property type="project" value="UniProtKB-SubCell"/>
</dbReference>
<feature type="signal peptide" evidence="6">
    <location>
        <begin position="1"/>
        <end position="22"/>
    </location>
</feature>
<keyword evidence="4 6" id="KW-0732">Signal</keyword>
<evidence type="ECO:0000256" key="3">
    <source>
        <dbReference type="ARBA" id="ARBA00022525"/>
    </source>
</evidence>
<keyword evidence="3" id="KW-0964">Secreted</keyword>
<dbReference type="InterPro" id="IPR003235">
    <property type="entry name" value="Nem_insulin-like_b-type"/>
</dbReference>
<dbReference type="GO" id="GO:0005179">
    <property type="term" value="F:hormone activity"/>
    <property type="evidence" value="ECO:0007669"/>
    <property type="project" value="InterPro"/>
</dbReference>
<name>A0A0N5CD51_STREA</name>
<keyword evidence="7" id="KW-1185">Reference proteome</keyword>
<evidence type="ECO:0000256" key="5">
    <source>
        <dbReference type="ARBA" id="ARBA00023157"/>
    </source>
</evidence>
<reference evidence="8" key="1">
    <citation type="submission" date="2017-02" db="UniProtKB">
        <authorList>
            <consortium name="WormBaseParasite"/>
        </authorList>
    </citation>
    <scope>IDENTIFICATION</scope>
</reference>
<dbReference type="Proteomes" id="UP000046392">
    <property type="component" value="Unplaced"/>
</dbReference>
<evidence type="ECO:0000313" key="8">
    <source>
        <dbReference type="WBParaSite" id="SPAL_0001579700.1"/>
    </source>
</evidence>
<accession>A0A0N5CD51</accession>
<feature type="chain" id="PRO_5005895757" evidence="6">
    <location>
        <begin position="23"/>
        <end position="96"/>
    </location>
</feature>
<proteinExistence type="inferred from homology"/>
<dbReference type="Gene3D" id="1.10.100.10">
    <property type="entry name" value="Insulin-like"/>
    <property type="match status" value="1"/>
</dbReference>
<comment type="subcellular location">
    <subcellularLocation>
        <location evidence="1">Secreted</location>
    </subcellularLocation>
</comment>
<keyword evidence="5" id="KW-1015">Disulfide bond</keyword>
<protein>
    <submittedName>
        <fullName evidence="8">UPF0506 domain-containing protein</fullName>
    </submittedName>
</protein>
<comment type="similarity">
    <text evidence="2">Belongs to the insulin family.</text>
</comment>
<dbReference type="Pfam" id="PF03488">
    <property type="entry name" value="Ins_beta"/>
    <property type="match status" value="1"/>
</dbReference>
<evidence type="ECO:0000256" key="6">
    <source>
        <dbReference type="SAM" id="SignalP"/>
    </source>
</evidence>
<dbReference type="WBParaSite" id="SPAL_0001579700.1">
    <property type="protein sequence ID" value="SPAL_0001579700.1"/>
    <property type="gene ID" value="SPAL_0001579700"/>
</dbReference>